<reference evidence="1" key="1">
    <citation type="submission" date="2020-02" db="EMBL/GenBank/DDBJ databases">
        <authorList>
            <person name="Meier V. D."/>
        </authorList>
    </citation>
    <scope>NUCLEOTIDE SEQUENCE</scope>
    <source>
        <strain evidence="1">AVDCRST_MAG96</strain>
    </source>
</reference>
<organism evidence="1">
    <name type="scientific">uncultured Segetibacter sp</name>
    <dbReference type="NCBI Taxonomy" id="481133"/>
    <lineage>
        <taxon>Bacteria</taxon>
        <taxon>Pseudomonadati</taxon>
        <taxon>Bacteroidota</taxon>
        <taxon>Chitinophagia</taxon>
        <taxon>Chitinophagales</taxon>
        <taxon>Chitinophagaceae</taxon>
        <taxon>Segetibacter</taxon>
        <taxon>environmental samples</taxon>
    </lineage>
</organism>
<accession>A0A6J4TT98</accession>
<evidence type="ECO:0000313" key="1">
    <source>
        <dbReference type="EMBL" id="CAA9530899.1"/>
    </source>
</evidence>
<dbReference type="EMBL" id="CADCVN010001388">
    <property type="protein sequence ID" value="CAA9530899.1"/>
    <property type="molecule type" value="Genomic_DNA"/>
</dbReference>
<dbReference type="AlphaFoldDB" id="A0A6J4TT98"/>
<proteinExistence type="predicted"/>
<protein>
    <submittedName>
        <fullName evidence="1">Uncharacterized protein</fullName>
    </submittedName>
</protein>
<sequence>MQVNSMSNRIFAFIGFCLFSYVGVSQVNAVEFGKNRIQHKKFTWKFYQSPNFNTYFNQGGLELAKYVVQVAEQELPAIEAQVEYSIQRNINIVVYNNYNDFRSTNIGLGNDLMNAQGGGMTKLVNNKMMVYFDGNHANLKRQIREGIARTILDNQLFGEDIGEFASNQALLDLPQWLTDGYVSYIADRWSTEKDNDLKSAMLGDSYKNFYQFAFDKTLLAGASFWYSIEEKSRKENVGYFL</sequence>
<name>A0A6J4TT98_9BACT</name>
<gene>
    <name evidence="1" type="ORF">AVDCRST_MAG96-3551</name>
</gene>